<proteinExistence type="inferred from homology"/>
<dbReference type="PRINTS" id="PR00896">
    <property type="entry name" value="VASOPRESSINR"/>
</dbReference>
<keyword evidence="9 10" id="KW-0807">Transducer</keyword>
<dbReference type="PANTHER" id="PTHR24241:SF18">
    <property type="entry name" value="VASOPRESSIN V1B RECEPTOR"/>
    <property type="match status" value="1"/>
</dbReference>
<feature type="transmembrane region" description="Helical" evidence="10">
    <location>
        <begin position="35"/>
        <end position="56"/>
    </location>
</feature>
<evidence type="ECO:0000256" key="1">
    <source>
        <dbReference type="ARBA" id="ARBA00004651"/>
    </source>
</evidence>
<evidence type="ECO:0000256" key="10">
    <source>
        <dbReference type="RuleBase" id="RU046427"/>
    </source>
</evidence>
<evidence type="ECO:0000256" key="8">
    <source>
        <dbReference type="ARBA" id="ARBA00023180"/>
    </source>
</evidence>
<evidence type="ECO:0000256" key="7">
    <source>
        <dbReference type="ARBA" id="ARBA00023170"/>
    </source>
</evidence>
<keyword evidence="2" id="KW-1003">Cell membrane</keyword>
<evidence type="ECO:0000256" key="2">
    <source>
        <dbReference type="ARBA" id="ARBA00022475"/>
    </source>
</evidence>
<comment type="caution">
    <text evidence="10">Lacks conserved residue(s) required for the propagation of feature annotation.</text>
</comment>
<keyword evidence="8 10" id="KW-0325">Glycoprotein</keyword>
<dbReference type="Pfam" id="PF00001">
    <property type="entry name" value="7tm_1"/>
    <property type="match status" value="1"/>
</dbReference>
<keyword evidence="13" id="KW-1185">Reference proteome</keyword>
<comment type="similarity">
    <text evidence="10">Belongs to the G-protein coupled receptor 1 family. Vasopressin/oxytocin receptor subfamily.</text>
</comment>
<evidence type="ECO:0000313" key="13">
    <source>
        <dbReference type="Proteomes" id="UP001162483"/>
    </source>
</evidence>
<keyword evidence="6 10" id="KW-0472">Membrane</keyword>
<dbReference type="PRINTS" id="PR00237">
    <property type="entry name" value="GPCRRHODOPSN"/>
</dbReference>
<keyword evidence="7 10" id="KW-0675">Receptor</keyword>
<feature type="transmembrane region" description="Helical" evidence="10">
    <location>
        <begin position="84"/>
        <end position="107"/>
    </location>
</feature>
<dbReference type="InterPro" id="IPR001817">
    <property type="entry name" value="Vasoprsn_rcpt"/>
</dbReference>
<protein>
    <recommendedName>
        <fullName evidence="11">G-protein coupled receptors family 1 profile domain-containing protein</fullName>
    </recommendedName>
</protein>
<evidence type="ECO:0000313" key="12">
    <source>
        <dbReference type="EMBL" id="CAI9614126.1"/>
    </source>
</evidence>
<comment type="caution">
    <text evidence="12">The sequence shown here is derived from an EMBL/GenBank/DDBJ whole genome shotgun (WGS) entry which is preliminary data.</text>
</comment>
<reference evidence="12" key="1">
    <citation type="submission" date="2023-05" db="EMBL/GenBank/DDBJ databases">
        <authorList>
            <person name="Stuckert A."/>
        </authorList>
    </citation>
    <scope>NUCLEOTIDE SEQUENCE</scope>
</reference>
<dbReference type="SUPFAM" id="SSF81321">
    <property type="entry name" value="Family A G protein-coupled receptor-like"/>
    <property type="match status" value="1"/>
</dbReference>
<name>A0ABN9GXE1_9NEOB</name>
<feature type="domain" description="G-protein coupled receptors family 1 profile" evidence="11">
    <location>
        <begin position="1"/>
        <end position="203"/>
    </location>
</feature>
<evidence type="ECO:0000256" key="9">
    <source>
        <dbReference type="ARBA" id="ARBA00023224"/>
    </source>
</evidence>
<evidence type="ECO:0000256" key="6">
    <source>
        <dbReference type="ARBA" id="ARBA00023136"/>
    </source>
</evidence>
<evidence type="ECO:0000256" key="5">
    <source>
        <dbReference type="ARBA" id="ARBA00023040"/>
    </source>
</evidence>
<feature type="transmembrane region" description="Helical" evidence="10">
    <location>
        <begin position="183"/>
        <end position="203"/>
    </location>
</feature>
<accession>A0ABN9GXE1</accession>
<keyword evidence="5 10" id="KW-0297">G-protein coupled receptor</keyword>
<keyword evidence="4 10" id="KW-1133">Transmembrane helix</keyword>
<dbReference type="InterPro" id="IPR017452">
    <property type="entry name" value="GPCR_Rhodpsn_7TM"/>
</dbReference>
<sequence length="204" mass="23541">MSMFASTYMLMMMTIDRYIAVCHPLRTLQQPTQHAYIMIGATWIISSLLSVPQIFIFSLKEIEQYTGIIDCWADFRYPWGAKAYITWTTISLFAVPVGILVVCYSLICCEICKNLKGKIQTSRHRQVMPSRVSSIQTISRAKIRTVKMTFVIVISYIICWTPFFSVQMWSVWDENAPNDGKNYGVYLNIIVVYLFCCSITLLFT</sequence>
<evidence type="ECO:0000259" key="11">
    <source>
        <dbReference type="PROSITE" id="PS50262"/>
    </source>
</evidence>
<evidence type="ECO:0000256" key="4">
    <source>
        <dbReference type="ARBA" id="ARBA00022989"/>
    </source>
</evidence>
<evidence type="ECO:0000256" key="3">
    <source>
        <dbReference type="ARBA" id="ARBA00022692"/>
    </source>
</evidence>
<dbReference type="Gene3D" id="1.20.1070.10">
    <property type="entry name" value="Rhodopsin 7-helix transmembrane proteins"/>
    <property type="match status" value="1"/>
</dbReference>
<dbReference type="Proteomes" id="UP001162483">
    <property type="component" value="Unassembled WGS sequence"/>
</dbReference>
<gene>
    <name evidence="12" type="ORF">SPARVUS_LOCUS15006174</name>
</gene>
<dbReference type="InterPro" id="IPR000276">
    <property type="entry name" value="GPCR_Rhodpsn"/>
</dbReference>
<dbReference type="EMBL" id="CATNWA010019609">
    <property type="protein sequence ID" value="CAI9614126.1"/>
    <property type="molecule type" value="Genomic_DNA"/>
</dbReference>
<comment type="subcellular location">
    <subcellularLocation>
        <location evidence="1 10">Cell membrane</location>
        <topology evidence="1 10">Multi-pass membrane protein</topology>
    </subcellularLocation>
</comment>
<feature type="transmembrane region" description="Helical" evidence="10">
    <location>
        <begin position="150"/>
        <end position="171"/>
    </location>
</feature>
<dbReference type="PROSITE" id="PS50262">
    <property type="entry name" value="G_PROTEIN_RECEP_F1_2"/>
    <property type="match status" value="1"/>
</dbReference>
<dbReference type="PROSITE" id="PS00237">
    <property type="entry name" value="G_PROTEIN_RECEP_F1_1"/>
    <property type="match status" value="1"/>
</dbReference>
<dbReference type="PANTHER" id="PTHR24241">
    <property type="entry name" value="NEUROPEPTIDE RECEPTOR-RELATED G-PROTEIN COUPLED RECEPTOR"/>
    <property type="match status" value="1"/>
</dbReference>
<organism evidence="12 13">
    <name type="scientific">Staurois parvus</name>
    <dbReference type="NCBI Taxonomy" id="386267"/>
    <lineage>
        <taxon>Eukaryota</taxon>
        <taxon>Metazoa</taxon>
        <taxon>Chordata</taxon>
        <taxon>Craniata</taxon>
        <taxon>Vertebrata</taxon>
        <taxon>Euteleostomi</taxon>
        <taxon>Amphibia</taxon>
        <taxon>Batrachia</taxon>
        <taxon>Anura</taxon>
        <taxon>Neobatrachia</taxon>
        <taxon>Ranoidea</taxon>
        <taxon>Ranidae</taxon>
        <taxon>Staurois</taxon>
    </lineage>
</organism>
<keyword evidence="3 10" id="KW-0812">Transmembrane</keyword>